<reference evidence="1" key="2">
    <citation type="submission" date="2020-05" db="UniProtKB">
        <authorList>
            <consortium name="EnsemblMetazoa"/>
        </authorList>
    </citation>
    <scope>IDENTIFICATION</scope>
    <source>
        <strain evidence="1">IAEA</strain>
    </source>
</reference>
<dbReference type="EnsemblMetazoa" id="GPPI051013-RA">
    <property type="protein sequence ID" value="GPPI051013-PA"/>
    <property type="gene ID" value="GPPI051013"/>
</dbReference>
<reference evidence="2" key="1">
    <citation type="submission" date="2015-01" db="EMBL/GenBank/DDBJ databases">
        <authorList>
            <person name="Aksoy S."/>
            <person name="Warren W."/>
            <person name="Wilson R.K."/>
        </authorList>
    </citation>
    <scope>NUCLEOTIDE SEQUENCE [LARGE SCALE GENOMIC DNA]</scope>
    <source>
        <strain evidence="2">IAEA</strain>
    </source>
</reference>
<evidence type="ECO:0000313" key="2">
    <source>
        <dbReference type="Proteomes" id="UP000092460"/>
    </source>
</evidence>
<keyword evidence="2" id="KW-1185">Reference proteome</keyword>
<sequence>MDLREDGKVDIPNSAVRYSATELHDAKNRYHNVGFYTLLGNSNHIHILHLSLVFSNSTDSGRVERKNFLEIGQNAMLLKRDSTRQEDLRSKHQESQSNKGHLTCTSIMNHSSMKINLTLLYLPQSSYEVNQKCLSVDHVGVRAIFVL</sequence>
<dbReference type="VEuPathDB" id="VectorBase:GPPI051013"/>
<name>A0A1B0C757_9MUSC</name>
<dbReference type="Proteomes" id="UP000092460">
    <property type="component" value="Unassembled WGS sequence"/>
</dbReference>
<dbReference type="AlphaFoldDB" id="A0A1B0C757"/>
<protein>
    <submittedName>
        <fullName evidence="1">Uncharacterized protein</fullName>
    </submittedName>
</protein>
<organism evidence="1 2">
    <name type="scientific">Glossina palpalis gambiensis</name>
    <dbReference type="NCBI Taxonomy" id="67801"/>
    <lineage>
        <taxon>Eukaryota</taxon>
        <taxon>Metazoa</taxon>
        <taxon>Ecdysozoa</taxon>
        <taxon>Arthropoda</taxon>
        <taxon>Hexapoda</taxon>
        <taxon>Insecta</taxon>
        <taxon>Pterygota</taxon>
        <taxon>Neoptera</taxon>
        <taxon>Endopterygota</taxon>
        <taxon>Diptera</taxon>
        <taxon>Brachycera</taxon>
        <taxon>Muscomorpha</taxon>
        <taxon>Hippoboscoidea</taxon>
        <taxon>Glossinidae</taxon>
        <taxon>Glossina</taxon>
    </lineage>
</organism>
<evidence type="ECO:0000313" key="1">
    <source>
        <dbReference type="EnsemblMetazoa" id="GPPI051013-PA"/>
    </source>
</evidence>
<accession>A0A1B0C757</accession>
<dbReference type="EMBL" id="JXJN01027652">
    <property type="status" value="NOT_ANNOTATED_CDS"/>
    <property type="molecule type" value="Genomic_DNA"/>
</dbReference>
<proteinExistence type="predicted"/>